<feature type="region of interest" description="Disordered" evidence="1">
    <location>
        <begin position="1"/>
        <end position="44"/>
    </location>
</feature>
<organism evidence="2 3">
    <name type="scientific">Haematococcus lacustris</name>
    <name type="common">Green alga</name>
    <name type="synonym">Haematococcus pluvialis</name>
    <dbReference type="NCBI Taxonomy" id="44745"/>
    <lineage>
        <taxon>Eukaryota</taxon>
        <taxon>Viridiplantae</taxon>
        <taxon>Chlorophyta</taxon>
        <taxon>core chlorophytes</taxon>
        <taxon>Chlorophyceae</taxon>
        <taxon>CS clade</taxon>
        <taxon>Chlamydomonadales</taxon>
        <taxon>Haematococcaceae</taxon>
        <taxon>Haematococcus</taxon>
    </lineage>
</organism>
<protein>
    <submittedName>
        <fullName evidence="2">Uncharacterized protein</fullName>
    </submittedName>
</protein>
<gene>
    <name evidence="2" type="ORF">HaLaN_24156</name>
</gene>
<feature type="compositionally biased region" description="Polar residues" evidence="1">
    <location>
        <begin position="14"/>
        <end position="32"/>
    </location>
</feature>
<reference evidence="2 3" key="1">
    <citation type="submission" date="2020-02" db="EMBL/GenBank/DDBJ databases">
        <title>Draft genome sequence of Haematococcus lacustris strain NIES-144.</title>
        <authorList>
            <person name="Morimoto D."/>
            <person name="Nakagawa S."/>
            <person name="Yoshida T."/>
            <person name="Sawayama S."/>
        </authorList>
    </citation>
    <scope>NUCLEOTIDE SEQUENCE [LARGE SCALE GENOMIC DNA]</scope>
    <source>
        <strain evidence="2 3">NIES-144</strain>
    </source>
</reference>
<keyword evidence="3" id="KW-1185">Reference proteome</keyword>
<comment type="caution">
    <text evidence="2">The sequence shown here is derived from an EMBL/GenBank/DDBJ whole genome shotgun (WGS) entry which is preliminary data.</text>
</comment>
<evidence type="ECO:0000313" key="3">
    <source>
        <dbReference type="Proteomes" id="UP000485058"/>
    </source>
</evidence>
<evidence type="ECO:0000313" key="2">
    <source>
        <dbReference type="EMBL" id="GFH26071.1"/>
    </source>
</evidence>
<accession>A0A699ZUG7</accession>
<name>A0A699ZUG7_HAELA</name>
<dbReference type="Proteomes" id="UP000485058">
    <property type="component" value="Unassembled WGS sequence"/>
</dbReference>
<dbReference type="EMBL" id="BLLF01003011">
    <property type="protein sequence ID" value="GFH26071.1"/>
    <property type="molecule type" value="Genomic_DNA"/>
</dbReference>
<evidence type="ECO:0000256" key="1">
    <source>
        <dbReference type="SAM" id="MobiDB-lite"/>
    </source>
</evidence>
<feature type="region of interest" description="Disordered" evidence="1">
    <location>
        <begin position="60"/>
        <end position="87"/>
    </location>
</feature>
<proteinExistence type="predicted"/>
<sequence length="87" mass="9109">MANYYSPGGCFRANQRSSLSSDLSTGIVTPSSPHKPPSPLTGRLAPSPWAGYFQDAAARGRHSGARSCPAEAARPPGTRQWRPGGKG</sequence>
<dbReference type="AlphaFoldDB" id="A0A699ZUG7"/>